<evidence type="ECO:0000259" key="5">
    <source>
        <dbReference type="Pfam" id="PF01636"/>
    </source>
</evidence>
<evidence type="ECO:0000256" key="2">
    <source>
        <dbReference type="ARBA" id="ARBA00012999"/>
    </source>
</evidence>
<feature type="region of interest" description="Disordered" evidence="4">
    <location>
        <begin position="1"/>
        <end position="22"/>
    </location>
</feature>
<dbReference type="EC" id="1.1.1.34" evidence="2"/>
<evidence type="ECO:0000256" key="3">
    <source>
        <dbReference type="ARBA" id="ARBA00023002"/>
    </source>
</evidence>
<dbReference type="InterPro" id="IPR009023">
    <property type="entry name" value="HMG_CoA_Rdtase_NAD(P)-bd_sf"/>
</dbReference>
<dbReference type="SUPFAM" id="SSF56112">
    <property type="entry name" value="Protein kinase-like (PK-like)"/>
    <property type="match status" value="1"/>
</dbReference>
<reference evidence="7" key="1">
    <citation type="submission" date="2011-02" db="EMBL/GenBank/DDBJ databases">
        <title>The Genome Sequence of Capsaspora owczarzaki ATCC 30864.</title>
        <authorList>
            <person name="Russ C."/>
            <person name="Cuomo C."/>
            <person name="Burger G."/>
            <person name="Gray M.W."/>
            <person name="Holland P.W.H."/>
            <person name="King N."/>
            <person name="Lang F.B.F."/>
            <person name="Roger A.J."/>
            <person name="Ruiz-Trillo I."/>
            <person name="Young S.K."/>
            <person name="Zeng Q."/>
            <person name="Gargeya S."/>
            <person name="Alvarado L."/>
            <person name="Berlin A."/>
            <person name="Chapman S.B."/>
            <person name="Chen Z."/>
            <person name="Freedman E."/>
            <person name="Gellesch M."/>
            <person name="Goldberg J."/>
            <person name="Griggs A."/>
            <person name="Gujja S."/>
            <person name="Heilman E."/>
            <person name="Heiman D."/>
            <person name="Howarth C."/>
            <person name="Mehta T."/>
            <person name="Neiman D."/>
            <person name="Pearson M."/>
            <person name="Roberts A."/>
            <person name="Saif S."/>
            <person name="Shea T."/>
            <person name="Shenoy N."/>
            <person name="Sisk P."/>
            <person name="Stolte C."/>
            <person name="Sykes S."/>
            <person name="White J."/>
            <person name="Yandava C."/>
            <person name="Haas B."/>
            <person name="Nusbaum C."/>
            <person name="Birren B."/>
        </authorList>
    </citation>
    <scope>NUCLEOTIDE SEQUENCE</scope>
    <source>
        <strain evidence="7">ATCC 30864</strain>
    </source>
</reference>
<dbReference type="Pfam" id="PF00368">
    <property type="entry name" value="HMG-CoA_red"/>
    <property type="match status" value="1"/>
</dbReference>
<dbReference type="STRING" id="595528.A0A0D2WUW8"/>
<dbReference type="Proteomes" id="UP000008743">
    <property type="component" value="Unassembled WGS sequence"/>
</dbReference>
<name>A0A0D2WUW8_CAPO3</name>
<dbReference type="InterPro" id="IPR023076">
    <property type="entry name" value="HMG_CoA_Rdtase_CS"/>
</dbReference>
<dbReference type="GO" id="GO:0004420">
    <property type="term" value="F:hydroxymethylglutaryl-CoA reductase (NADPH) activity"/>
    <property type="evidence" value="ECO:0007669"/>
    <property type="project" value="UniProtKB-EC"/>
</dbReference>
<dbReference type="InterPro" id="IPR009029">
    <property type="entry name" value="HMG_CoA_Rdtase_sub-bd_dom_sf"/>
</dbReference>
<evidence type="ECO:0000256" key="1">
    <source>
        <dbReference type="ARBA" id="ARBA00007661"/>
    </source>
</evidence>
<dbReference type="RefSeq" id="XP_004345000.1">
    <property type="nucleotide sequence ID" value="XM_004344950.2"/>
</dbReference>
<proteinExistence type="inferred from homology"/>
<organism evidence="6 7">
    <name type="scientific">Capsaspora owczarzaki (strain ATCC 30864)</name>
    <dbReference type="NCBI Taxonomy" id="595528"/>
    <lineage>
        <taxon>Eukaryota</taxon>
        <taxon>Filasterea</taxon>
        <taxon>Capsaspora</taxon>
    </lineage>
</organism>
<dbReference type="SUPFAM" id="SSF56542">
    <property type="entry name" value="Substrate-binding domain of HMG-CoA reductase"/>
    <property type="match status" value="1"/>
</dbReference>
<dbReference type="Pfam" id="PF01636">
    <property type="entry name" value="APH"/>
    <property type="match status" value="1"/>
</dbReference>
<feature type="domain" description="Aminoglycoside phosphotransferase" evidence="5">
    <location>
        <begin position="562"/>
        <end position="754"/>
    </location>
</feature>
<keyword evidence="7" id="KW-1185">Reference proteome</keyword>
<dbReference type="SUPFAM" id="SSF55035">
    <property type="entry name" value="NAD-binding domain of HMG-CoA reductase"/>
    <property type="match status" value="1"/>
</dbReference>
<dbReference type="eggNOG" id="KOG2480">
    <property type="taxonomic scope" value="Eukaryota"/>
</dbReference>
<keyword evidence="3" id="KW-0560">Oxidoreductase</keyword>
<dbReference type="InterPro" id="IPR002575">
    <property type="entry name" value="Aminoglycoside_PTrfase"/>
</dbReference>
<dbReference type="InParanoid" id="A0A0D2WUW8"/>
<dbReference type="Gene3D" id="3.90.770.10">
    <property type="entry name" value="3-hydroxy-3-methylglutaryl-coenzyme A Reductase, Chain A, domain 2"/>
    <property type="match status" value="1"/>
</dbReference>
<dbReference type="Gene3D" id="3.90.1200.10">
    <property type="match status" value="1"/>
</dbReference>
<dbReference type="InterPro" id="IPR023074">
    <property type="entry name" value="HMG_CoA_Rdtase_cat_sf"/>
</dbReference>
<dbReference type="EMBL" id="KE346370">
    <property type="protein sequence ID" value="KJE95848.1"/>
    <property type="molecule type" value="Genomic_DNA"/>
</dbReference>
<dbReference type="InterPro" id="IPR011009">
    <property type="entry name" value="Kinase-like_dom_sf"/>
</dbReference>
<accession>A0A0D2WUW8</accession>
<feature type="compositionally biased region" description="Polar residues" evidence="4">
    <location>
        <begin position="1"/>
        <end position="13"/>
    </location>
</feature>
<dbReference type="OrthoDB" id="310654at2759"/>
<evidence type="ECO:0000313" key="7">
    <source>
        <dbReference type="Proteomes" id="UP000008743"/>
    </source>
</evidence>
<dbReference type="PhylomeDB" id="A0A0D2WUW8"/>
<protein>
    <recommendedName>
        <fullName evidence="2">hydroxymethylglutaryl-CoA reductase (NADPH)</fullName>
        <ecNumber evidence="2">1.1.1.34</ecNumber>
    </recommendedName>
</protein>
<dbReference type="PROSITE" id="PS50065">
    <property type="entry name" value="HMG_COA_REDUCTASE_4"/>
    <property type="match status" value="1"/>
</dbReference>
<dbReference type="InterPro" id="IPR002202">
    <property type="entry name" value="HMG_CoA_Rdtase"/>
</dbReference>
<dbReference type="AlphaFoldDB" id="A0A0D2WUW8"/>
<evidence type="ECO:0000256" key="4">
    <source>
        <dbReference type="SAM" id="MobiDB-lite"/>
    </source>
</evidence>
<dbReference type="PRINTS" id="PR00071">
    <property type="entry name" value="HMGCOARDTASE"/>
</dbReference>
<dbReference type="PANTHER" id="PTHR10572">
    <property type="entry name" value="3-HYDROXY-3-METHYLGLUTARYL-COENZYME A REDUCTASE"/>
    <property type="match status" value="1"/>
</dbReference>
<evidence type="ECO:0000313" key="6">
    <source>
        <dbReference type="EMBL" id="KJE95848.1"/>
    </source>
</evidence>
<dbReference type="PANTHER" id="PTHR10572:SF24">
    <property type="entry name" value="3-HYDROXY-3-METHYLGLUTARYL-COENZYME A REDUCTASE"/>
    <property type="match status" value="1"/>
</dbReference>
<sequence length="841" mass="94156">MSDKSTSSSNNDQDPFGHPRVPFRGYYEREKCDARRGWVEKFTNTKLQHTGKWWDSGAPAGGSGAMDESTNTLKLKGNIEAPIGLCKIPVGVAGPLLIKGTHVQGYVLCPFATTEGALVASATRGATALNRAGGATAHASLQRMMRVPVFVCQTMVDALALEKFMRTNRTGIEAAIAEASRHARLMDFEFIQVGASLHVRFLYESGDAAGQNMTTATTWRACQWILDQVKTREPSIRIREFYIDGNGSGDKKVTLLNFIATRGIRAQAECYISPQVLESVFKVDADTYVRFISVMQGASVRTGMVGFTINAANVIGSVFTATGQDIACVHESSVAQFTVMKAPDGGIYTSMLLPSLIIGTVGGGTSLPTQRECLQMLGCFGKDRVFRFAEILACYCLALDLSTSTAICSGQFASSHEKLGRNRPEFGFKREYLTDDFFGQVIKREGKLAKWSELPVDASSSILSDLTKTELSKLVGHFGFAIEYTPTAGTAPKPATSRIVVKAKATDEETINMINKIAQACGGRLAAKYEYFKFETGFRKCHIRELALMAMSFEHPVIQRLAPKVYHVNRDDQKEIFVYAMEYLESVSHLNSVDAIEIWTPDDIRVALRDIAELHASFLDKADELKKAEWMDFPTRQRMIQMKELWIELLAHNQREFPDLWTKEIVLVAQRVIDNISFIWAELEQAPRTLCHNDFNPRNVCLKRTPAGGLQLCLYDWEMSTLHVPQHDVAEFLAFTLPTTTTVDERLAYVHYYRGQLEHFSKRTFDPVKFDKIFDFACFDFAINRLALYSMVHTFKDYRFLPRVLQSHFGYLQSVAMSNRFHKYVEEAANTPAEPIVGSKL</sequence>
<dbReference type="PROSITE" id="PS00318">
    <property type="entry name" value="HMG_COA_REDUCTASE_2"/>
    <property type="match status" value="1"/>
</dbReference>
<comment type="similarity">
    <text evidence="1">Belongs to the HMG-CoA reductase family.</text>
</comment>
<dbReference type="Gene3D" id="3.30.70.420">
    <property type="entry name" value="Hydroxymethylglutaryl-CoA reductase, class I/II, NAD/NADP-binding domain"/>
    <property type="match status" value="1"/>
</dbReference>
<gene>
    <name evidence="6" type="ORF">CAOG_006251</name>
</gene>
<dbReference type="GO" id="GO:0015936">
    <property type="term" value="P:coenzyme A metabolic process"/>
    <property type="evidence" value="ECO:0007669"/>
    <property type="project" value="InterPro"/>
</dbReference>